<reference evidence="2 3" key="1">
    <citation type="submission" date="2009-10" db="EMBL/GenBank/DDBJ databases">
        <authorList>
            <person name="Weinstock G."/>
            <person name="Sodergren E."/>
            <person name="Clifton S."/>
            <person name="Fulton L."/>
            <person name="Fulton B."/>
            <person name="Courtney L."/>
            <person name="Fronick C."/>
            <person name="Harrison M."/>
            <person name="Strong C."/>
            <person name="Farmer C."/>
            <person name="Delahaunty K."/>
            <person name="Markovic C."/>
            <person name="Hall O."/>
            <person name="Minx P."/>
            <person name="Tomlinson C."/>
            <person name="Mitreva M."/>
            <person name="Nelson J."/>
            <person name="Hou S."/>
            <person name="Wollam A."/>
            <person name="Pepin K.H."/>
            <person name="Johnson M."/>
            <person name="Bhonagiri V."/>
            <person name="Nash W.E."/>
            <person name="Warren W."/>
            <person name="Chinwalla A."/>
            <person name="Mardis E.R."/>
            <person name="Wilson R.K."/>
        </authorList>
    </citation>
    <scope>NUCLEOTIDE SEQUENCE [LARGE SCALE GENOMIC DNA]</scope>
    <source>
        <strain evidence="3">ATCC 25996 / DSM 4631 / NCTC 10774 / M26</strain>
    </source>
</reference>
<evidence type="ECO:0000256" key="1">
    <source>
        <dbReference type="SAM" id="MobiDB-lite"/>
    </source>
</evidence>
<evidence type="ECO:0000313" key="2">
    <source>
        <dbReference type="EMBL" id="EFC88047.1"/>
    </source>
</evidence>
<sequence length="51" mass="6063">MLCSNTKHFGIPIHRIKLPDGKTEQYRPSRQAGQQIQQRFGNSEKYSRFKR</sequence>
<dbReference type="AlphaFoldDB" id="D2ZXQ9"/>
<organism evidence="2 3">
    <name type="scientific">Neisseria mucosa (strain ATCC 25996 / DSM 4631 / NCTC 10774 / M26)</name>
    <dbReference type="NCBI Taxonomy" id="546266"/>
    <lineage>
        <taxon>Bacteria</taxon>
        <taxon>Pseudomonadati</taxon>
        <taxon>Pseudomonadota</taxon>
        <taxon>Betaproteobacteria</taxon>
        <taxon>Neisseriales</taxon>
        <taxon>Neisseriaceae</taxon>
        <taxon>Neisseria</taxon>
    </lineage>
</organism>
<dbReference type="Proteomes" id="UP000003344">
    <property type="component" value="Unassembled WGS sequence"/>
</dbReference>
<comment type="caution">
    <text evidence="2">The sequence shown here is derived from an EMBL/GenBank/DDBJ whole genome shotgun (WGS) entry which is preliminary data.</text>
</comment>
<evidence type="ECO:0000313" key="3">
    <source>
        <dbReference type="Proteomes" id="UP000003344"/>
    </source>
</evidence>
<protein>
    <submittedName>
        <fullName evidence="2">Uncharacterized protein</fullName>
    </submittedName>
</protein>
<accession>D2ZXQ9</accession>
<feature type="compositionally biased region" description="Polar residues" evidence="1">
    <location>
        <begin position="28"/>
        <end position="41"/>
    </location>
</feature>
<name>D2ZXQ9_NEIM2</name>
<feature type="region of interest" description="Disordered" evidence="1">
    <location>
        <begin position="19"/>
        <end position="51"/>
    </location>
</feature>
<dbReference type="EMBL" id="ACDX02000011">
    <property type="protein sequence ID" value="EFC88047.1"/>
    <property type="molecule type" value="Genomic_DNA"/>
</dbReference>
<gene>
    <name evidence="2" type="ORF">NEIMUCOT_05413</name>
</gene>
<proteinExistence type="predicted"/>
<dbReference type="STRING" id="546266.NEIMUCOT_05413"/>